<organism evidence="2 3">
    <name type="scientific">Leucobacter ruminantium</name>
    <dbReference type="NCBI Taxonomy" id="1289170"/>
    <lineage>
        <taxon>Bacteria</taxon>
        <taxon>Bacillati</taxon>
        <taxon>Actinomycetota</taxon>
        <taxon>Actinomycetes</taxon>
        <taxon>Micrococcales</taxon>
        <taxon>Microbacteriaceae</taxon>
        <taxon>Leucobacter</taxon>
    </lineage>
</organism>
<dbReference type="RefSeq" id="WP_208047024.1">
    <property type="nucleotide sequence ID" value="NZ_JAGDYL010000042.1"/>
</dbReference>
<evidence type="ECO:0000313" key="3">
    <source>
        <dbReference type="Proteomes" id="UP000664398"/>
    </source>
</evidence>
<feature type="transmembrane region" description="Helical" evidence="1">
    <location>
        <begin position="52"/>
        <end position="76"/>
    </location>
</feature>
<evidence type="ECO:0000256" key="1">
    <source>
        <dbReference type="SAM" id="Phobius"/>
    </source>
</evidence>
<protein>
    <submittedName>
        <fullName evidence="2">Uncharacterized protein</fullName>
    </submittedName>
</protein>
<dbReference type="EMBL" id="JAGDYL010000042">
    <property type="protein sequence ID" value="MBO1806571.1"/>
    <property type="molecule type" value="Genomic_DNA"/>
</dbReference>
<feature type="transmembrane region" description="Helical" evidence="1">
    <location>
        <begin position="123"/>
        <end position="149"/>
    </location>
</feature>
<reference evidence="2" key="1">
    <citation type="submission" date="2021-03" db="EMBL/GenBank/DDBJ databases">
        <title>Leucobacter chromiisoli sp. nov., isolated from chromium-containing soil of chemical plant.</title>
        <authorList>
            <person name="Xu Z."/>
        </authorList>
    </citation>
    <scope>NUCLEOTIDE SEQUENCE</scope>
    <source>
        <strain evidence="2">A2</strain>
    </source>
</reference>
<keyword evidence="1" id="KW-0812">Transmembrane</keyword>
<comment type="caution">
    <text evidence="2">The sequence shown here is derived from an EMBL/GenBank/DDBJ whole genome shotgun (WGS) entry which is preliminary data.</text>
</comment>
<feature type="transmembrane region" description="Helical" evidence="1">
    <location>
        <begin position="161"/>
        <end position="181"/>
    </location>
</feature>
<sequence>MSESVAPMTAATAAVCLWVAGIALWAAALTPQFFPIWRGQGDPLEIVAQHTTLWRVSVTLFLASAVATLLGCVLVFAPGRGPFWLSGVILLGVATPLWVLNLAARLSIVPSVARDRTPETETLLALVQSLTAVAWYVVAFLIAAAFAGFGADTLTTGSLPAWAGWFCLGSTALSVTVLIAARDAVPVIIYLPVVPLAIAASIAAVRGNQ</sequence>
<dbReference type="Proteomes" id="UP000664398">
    <property type="component" value="Unassembled WGS sequence"/>
</dbReference>
<keyword evidence="1" id="KW-0472">Membrane</keyword>
<dbReference type="AlphaFoldDB" id="A0A939S068"/>
<name>A0A939S068_9MICO</name>
<keyword evidence="3" id="KW-1185">Reference proteome</keyword>
<proteinExistence type="predicted"/>
<evidence type="ECO:0000313" key="2">
    <source>
        <dbReference type="EMBL" id="MBO1806571.1"/>
    </source>
</evidence>
<accession>A0A939S068</accession>
<gene>
    <name evidence="2" type="ORF">J4H91_14810</name>
</gene>
<feature type="transmembrane region" description="Helical" evidence="1">
    <location>
        <begin position="83"/>
        <end position="103"/>
    </location>
</feature>
<feature type="transmembrane region" description="Helical" evidence="1">
    <location>
        <begin position="187"/>
        <end position="205"/>
    </location>
</feature>
<keyword evidence="1" id="KW-1133">Transmembrane helix</keyword>